<dbReference type="AlphaFoldDB" id="L8WGL7"/>
<dbReference type="EMBL" id="AFRT01005092">
    <property type="protein sequence ID" value="ELU35857.1"/>
    <property type="molecule type" value="Genomic_DNA"/>
</dbReference>
<keyword evidence="2" id="KW-1185">Reference proteome</keyword>
<accession>L8WGL7</accession>
<proteinExistence type="predicted"/>
<comment type="caution">
    <text evidence="1">The sequence shown here is derived from an EMBL/GenBank/DDBJ whole genome shotgun (WGS) entry which is preliminary data.</text>
</comment>
<name>L8WGL7_THACA</name>
<dbReference type="HOGENOM" id="CLU_1769353_0_0_1"/>
<organism evidence="1 2">
    <name type="scientific">Thanatephorus cucumeris (strain AG1-IA)</name>
    <name type="common">Rice sheath blight fungus</name>
    <name type="synonym">Rhizoctonia solani</name>
    <dbReference type="NCBI Taxonomy" id="983506"/>
    <lineage>
        <taxon>Eukaryota</taxon>
        <taxon>Fungi</taxon>
        <taxon>Dikarya</taxon>
        <taxon>Basidiomycota</taxon>
        <taxon>Agaricomycotina</taxon>
        <taxon>Agaricomycetes</taxon>
        <taxon>Cantharellales</taxon>
        <taxon>Ceratobasidiaceae</taxon>
        <taxon>Rhizoctonia</taxon>
        <taxon>Rhizoctonia solani AG-1</taxon>
    </lineage>
</organism>
<dbReference type="Proteomes" id="UP000011668">
    <property type="component" value="Unassembled WGS sequence"/>
</dbReference>
<evidence type="ECO:0000313" key="1">
    <source>
        <dbReference type="EMBL" id="ELU35857.1"/>
    </source>
</evidence>
<reference evidence="1 2" key="1">
    <citation type="journal article" date="2013" name="Nat. Commun.">
        <title>The evolution and pathogenic mechanisms of the rice sheath blight pathogen.</title>
        <authorList>
            <person name="Zheng A."/>
            <person name="Lin R."/>
            <person name="Xu L."/>
            <person name="Qin P."/>
            <person name="Tang C."/>
            <person name="Ai P."/>
            <person name="Zhang D."/>
            <person name="Liu Y."/>
            <person name="Sun Z."/>
            <person name="Feng H."/>
            <person name="Wang Y."/>
            <person name="Chen Y."/>
            <person name="Liang X."/>
            <person name="Fu R."/>
            <person name="Li Q."/>
            <person name="Zhang J."/>
            <person name="Yu X."/>
            <person name="Xie Z."/>
            <person name="Ding L."/>
            <person name="Guan P."/>
            <person name="Tang J."/>
            <person name="Liang Y."/>
            <person name="Wang S."/>
            <person name="Deng Q."/>
            <person name="Li S."/>
            <person name="Zhu J."/>
            <person name="Wang L."/>
            <person name="Liu H."/>
            <person name="Li P."/>
        </authorList>
    </citation>
    <scope>NUCLEOTIDE SEQUENCE [LARGE SCALE GENOMIC DNA]</scope>
    <source>
        <strain evidence="2">AG-1 IA</strain>
    </source>
</reference>
<protein>
    <submittedName>
        <fullName evidence="1">Uncharacterized protein</fullName>
    </submittedName>
</protein>
<gene>
    <name evidence="1" type="ORF">AG1IA_10113</name>
</gene>
<sequence length="147" mass="15711">MSSTFPLLRNQMLYSVPIADSVSCPVVRQINRPMSEPGAESNSCSKASLSIPSSVPELGVVVISGPSYFSLTSLVSPWLATTPCELDCSFSAPQLSSRLLGCMYLVAGADLVLYELTRSRERLKTCLAFAGINQCAASSPRQAVVFL</sequence>
<evidence type="ECO:0000313" key="2">
    <source>
        <dbReference type="Proteomes" id="UP000011668"/>
    </source>
</evidence>